<dbReference type="EMBL" id="VCLA01000187">
    <property type="protein sequence ID" value="MQT04167.1"/>
    <property type="molecule type" value="Genomic_DNA"/>
</dbReference>
<dbReference type="AlphaFoldDB" id="A0A646KQ29"/>
<dbReference type="Pfam" id="PF00144">
    <property type="entry name" value="Beta-lactamase"/>
    <property type="match status" value="1"/>
</dbReference>
<protein>
    <submittedName>
        <fullName evidence="3">Beta-lactamase family protein</fullName>
    </submittedName>
</protein>
<reference evidence="3 4" key="1">
    <citation type="submission" date="2019-05" db="EMBL/GenBank/DDBJ databases">
        <title>Comparative genomics and metabolomics analyses of clavulanic acid producing Streptomyces species provides insight into specialized metabolism and evolution of beta-lactam biosynthetic gene clusters.</title>
        <authorList>
            <person name="Moore M.A."/>
            <person name="Cruz-Morales P."/>
            <person name="Barona Gomez F."/>
            <person name="Kapil T."/>
        </authorList>
    </citation>
    <scope>NUCLEOTIDE SEQUENCE [LARGE SCALE GENOMIC DNA]</scope>
    <source>
        <strain evidence="3 4">NRRL 5741</strain>
    </source>
</reference>
<gene>
    <name evidence="3" type="ORF">FF041_29575</name>
</gene>
<evidence type="ECO:0000259" key="2">
    <source>
        <dbReference type="Pfam" id="PF00144"/>
    </source>
</evidence>
<name>A0A646KQ29_STRJU</name>
<feature type="chain" id="PRO_5039391784" evidence="1">
    <location>
        <begin position="46"/>
        <end position="394"/>
    </location>
</feature>
<dbReference type="PANTHER" id="PTHR46825:SF7">
    <property type="entry name" value="D-ALANYL-D-ALANINE CARBOXYPEPTIDASE"/>
    <property type="match status" value="1"/>
</dbReference>
<dbReference type="Proteomes" id="UP000419138">
    <property type="component" value="Unassembled WGS sequence"/>
</dbReference>
<keyword evidence="4" id="KW-1185">Reference proteome</keyword>
<evidence type="ECO:0000313" key="3">
    <source>
        <dbReference type="EMBL" id="MQT04167.1"/>
    </source>
</evidence>
<dbReference type="Gene3D" id="3.40.710.10">
    <property type="entry name" value="DD-peptidase/beta-lactamase superfamily"/>
    <property type="match status" value="1"/>
</dbReference>
<dbReference type="OrthoDB" id="5177574at2"/>
<keyword evidence="1" id="KW-0732">Signal</keyword>
<dbReference type="PANTHER" id="PTHR46825">
    <property type="entry name" value="D-ALANYL-D-ALANINE-CARBOXYPEPTIDASE/ENDOPEPTIDASE AMPH"/>
    <property type="match status" value="1"/>
</dbReference>
<dbReference type="InterPro" id="IPR012338">
    <property type="entry name" value="Beta-lactam/transpept-like"/>
</dbReference>
<comment type="caution">
    <text evidence="3">The sequence shown here is derived from an EMBL/GenBank/DDBJ whole genome shotgun (WGS) entry which is preliminary data.</text>
</comment>
<accession>A0A646KQ29</accession>
<evidence type="ECO:0000256" key="1">
    <source>
        <dbReference type="SAM" id="SignalP"/>
    </source>
</evidence>
<feature type="domain" description="Beta-lactamase-related" evidence="2">
    <location>
        <begin position="61"/>
        <end position="390"/>
    </location>
</feature>
<dbReference type="SUPFAM" id="SSF56601">
    <property type="entry name" value="beta-lactamase/transpeptidase-like"/>
    <property type="match status" value="1"/>
</dbReference>
<feature type="signal peptide" evidence="1">
    <location>
        <begin position="1"/>
        <end position="45"/>
    </location>
</feature>
<organism evidence="3 4">
    <name type="scientific">Streptomyces jumonjinensis</name>
    <dbReference type="NCBI Taxonomy" id="1945"/>
    <lineage>
        <taxon>Bacteria</taxon>
        <taxon>Bacillati</taxon>
        <taxon>Actinomycetota</taxon>
        <taxon>Actinomycetes</taxon>
        <taxon>Kitasatosporales</taxon>
        <taxon>Streptomycetaceae</taxon>
        <taxon>Streptomyces</taxon>
    </lineage>
</organism>
<sequence>MPVPSLQLRRVRASSPTGRRRIAMVAVMATALAVGGTLSASSAQAGGSGDAVRKGLNRLVADDKYPAALAAVAGRDGRTRNYTAGVADLRTGAKVPVDGQVRAGSNTKAFTATVVLQLVGEGKVGLDAPIEKYLPDLVRGEGIDGHDITVRQLLQHTSGLPNYTDFLGDPAEERHTYLQPRTLIDMALAHKALFAPGTDWSYSNTNTVLAGLLIEKVTGRPLAEQITQRIIVPAGLRKTYFPGVGEQGIRKAHPKGYSPVKPGGPLEDFTEMDPSWAWAAGQIVSTPGDLNRFFTALIGGELLKPAQLDQMRTTVEIPDHFGAAGTRFGLGVTSTPLSCGGLRWGHGGDLPGYTTRPGVTEDGRAATIAATTDRSPSPQGRENIDALLDTALCG</sequence>
<proteinExistence type="predicted"/>
<dbReference type="InterPro" id="IPR001466">
    <property type="entry name" value="Beta-lactam-related"/>
</dbReference>
<dbReference type="RefSeq" id="WP_153525599.1">
    <property type="nucleotide sequence ID" value="NZ_JBEPDZ010000015.1"/>
</dbReference>
<dbReference type="InterPro" id="IPR050491">
    <property type="entry name" value="AmpC-like"/>
</dbReference>
<evidence type="ECO:0000313" key="4">
    <source>
        <dbReference type="Proteomes" id="UP000419138"/>
    </source>
</evidence>